<dbReference type="Proteomes" id="UP000708298">
    <property type="component" value="Unassembled WGS sequence"/>
</dbReference>
<reference evidence="1" key="2">
    <citation type="submission" date="2021-01" db="EMBL/GenBank/DDBJ databases">
        <authorList>
            <person name="Mieszkin S."/>
            <person name="Pouder E."/>
            <person name="Alain K."/>
        </authorList>
    </citation>
    <scope>NUCLEOTIDE SEQUENCE</scope>
    <source>
        <strain evidence="1">HW T2.11</strain>
    </source>
</reference>
<gene>
    <name evidence="1" type="ORF">ASILVAE211_08250</name>
</gene>
<evidence type="ECO:0000313" key="2">
    <source>
        <dbReference type="Proteomes" id="UP000708298"/>
    </source>
</evidence>
<protein>
    <submittedName>
        <fullName evidence="1">Uncharacterized protein</fullName>
    </submittedName>
</protein>
<reference evidence="1" key="1">
    <citation type="journal article" date="2021" name="Microorganisms">
        <title>Acidisoma silvae sp. nov. and Acidisomacellulosilytica sp. nov., Two Acidophilic Bacteria Isolated from Decaying Wood, Hydrolyzing Cellulose and Producing Poly-3-hydroxybutyrate.</title>
        <authorList>
            <person name="Mieszkin S."/>
            <person name="Pouder E."/>
            <person name="Uroz S."/>
            <person name="Simon-Colin C."/>
            <person name="Alain K."/>
        </authorList>
    </citation>
    <scope>NUCLEOTIDE SEQUENCE</scope>
    <source>
        <strain evidence="1">HW T2.11</strain>
    </source>
</reference>
<dbReference type="AlphaFoldDB" id="A0A963YQM9"/>
<dbReference type="EMBL" id="JAESVB010000003">
    <property type="protein sequence ID" value="MCB8875167.1"/>
    <property type="molecule type" value="Genomic_DNA"/>
</dbReference>
<organism evidence="1 2">
    <name type="scientific">Acidisoma silvae</name>
    <dbReference type="NCBI Taxonomy" id="2802396"/>
    <lineage>
        <taxon>Bacteria</taxon>
        <taxon>Pseudomonadati</taxon>
        <taxon>Pseudomonadota</taxon>
        <taxon>Alphaproteobacteria</taxon>
        <taxon>Acetobacterales</taxon>
        <taxon>Acidocellaceae</taxon>
        <taxon>Acidisoma</taxon>
    </lineage>
</organism>
<proteinExistence type="predicted"/>
<keyword evidence="2" id="KW-1185">Reference proteome</keyword>
<sequence>MRAGPPAVTIHGLEDGDSVLRPGVPVMILSAPGAALYAGAGWWRALIAELRARHPGAVFVDLLDCADAPGRAAEALRAGQKAILFHAETPAILAAIQAMAEACQAQVWTERPEALDMAERGAARRLAAWLALPACSG</sequence>
<comment type="caution">
    <text evidence="1">The sequence shown here is derived from an EMBL/GenBank/DDBJ whole genome shotgun (WGS) entry which is preliminary data.</text>
</comment>
<name>A0A963YQM9_9PROT</name>
<dbReference type="RefSeq" id="WP_227320837.1">
    <property type="nucleotide sequence ID" value="NZ_JAESVB010000003.1"/>
</dbReference>
<evidence type="ECO:0000313" key="1">
    <source>
        <dbReference type="EMBL" id="MCB8875167.1"/>
    </source>
</evidence>
<accession>A0A963YQM9</accession>